<proteinExistence type="predicted"/>
<dbReference type="AlphaFoldDB" id="A0A2A5W749"/>
<dbReference type="InterPro" id="IPR046150">
    <property type="entry name" value="DUF6152"/>
</dbReference>
<dbReference type="EMBL" id="NTJZ01000018">
    <property type="protein sequence ID" value="PDH32319.1"/>
    <property type="molecule type" value="Genomic_DNA"/>
</dbReference>
<comment type="caution">
    <text evidence="3">The sequence shown here is derived from an EMBL/GenBank/DDBJ whole genome shotgun (WGS) entry which is preliminary data.</text>
</comment>
<accession>A0A2A5W749</accession>
<name>A0A2A5W749_9GAMM</name>
<feature type="chain" id="PRO_5012788887" description="OB-fold nucleic acid binding domain-containing protein" evidence="2">
    <location>
        <begin position="26"/>
        <end position="144"/>
    </location>
</feature>
<keyword evidence="2" id="KW-0732">Signal</keyword>
<evidence type="ECO:0000313" key="3">
    <source>
        <dbReference type="EMBL" id="PDH32319.1"/>
    </source>
</evidence>
<dbReference type="Proteomes" id="UP000219329">
    <property type="component" value="Unassembled WGS sequence"/>
</dbReference>
<evidence type="ECO:0000256" key="2">
    <source>
        <dbReference type="SAM" id="SignalP"/>
    </source>
</evidence>
<feature type="region of interest" description="Disordered" evidence="1">
    <location>
        <begin position="125"/>
        <end position="144"/>
    </location>
</feature>
<feature type="signal peptide" evidence="2">
    <location>
        <begin position="1"/>
        <end position="25"/>
    </location>
</feature>
<protein>
    <recommendedName>
        <fullName evidence="5">OB-fold nucleic acid binding domain-containing protein</fullName>
    </recommendedName>
</protein>
<gene>
    <name evidence="3" type="ORF">CNF02_12265</name>
</gene>
<organism evidence="3 4">
    <name type="scientific">OM182 bacterium MED-G28</name>
    <dbReference type="NCBI Taxonomy" id="1986256"/>
    <lineage>
        <taxon>Bacteria</taxon>
        <taxon>Pseudomonadati</taxon>
        <taxon>Pseudomonadota</taxon>
        <taxon>Gammaproteobacteria</taxon>
        <taxon>OMG group</taxon>
        <taxon>OM182 clade</taxon>
    </lineage>
</organism>
<evidence type="ECO:0000256" key="1">
    <source>
        <dbReference type="SAM" id="MobiDB-lite"/>
    </source>
</evidence>
<dbReference type="Pfam" id="PF19649">
    <property type="entry name" value="DUF6152"/>
    <property type="match status" value="1"/>
</dbReference>
<sequence>MRKSLILSFLGALSLLLLTVGTIQAHHAFSGEFDSTQPINLRGTVVRMEWINPHAWLHLSVTDENGDSVTWMIEAGPPGALVRRGWRKDSVIPGIELVVQGYRAIDGTNKANGRDVTFPDGRRLFAGSSGTGAPIDGSDPTEQN</sequence>
<reference evidence="3 4" key="1">
    <citation type="submission" date="2017-08" db="EMBL/GenBank/DDBJ databases">
        <title>Fine stratification of microbial communities through a metagenomic profile of the photic zone.</title>
        <authorList>
            <person name="Haro-Moreno J.M."/>
            <person name="Lopez-Perez M."/>
            <person name="De La Torre J."/>
            <person name="Picazo A."/>
            <person name="Camacho A."/>
            <person name="Rodriguez-Valera F."/>
        </authorList>
    </citation>
    <scope>NUCLEOTIDE SEQUENCE [LARGE SCALE GENOMIC DNA]</scope>
    <source>
        <strain evidence="3">MED-G28</strain>
    </source>
</reference>
<evidence type="ECO:0000313" key="4">
    <source>
        <dbReference type="Proteomes" id="UP000219329"/>
    </source>
</evidence>
<evidence type="ECO:0008006" key="5">
    <source>
        <dbReference type="Google" id="ProtNLM"/>
    </source>
</evidence>